<protein>
    <submittedName>
        <fullName evidence="3">Uncharacterized protein</fullName>
    </submittedName>
</protein>
<keyword evidence="2" id="KW-0472">Membrane</keyword>
<evidence type="ECO:0000256" key="1">
    <source>
        <dbReference type="SAM" id="Coils"/>
    </source>
</evidence>
<reference evidence="3" key="1">
    <citation type="submission" date="2016-10" db="EMBL/GenBank/DDBJ databases">
        <title>Sequence of Gallionella enrichment culture.</title>
        <authorList>
            <person name="Poehlein A."/>
            <person name="Muehling M."/>
            <person name="Daniel R."/>
        </authorList>
    </citation>
    <scope>NUCLEOTIDE SEQUENCE</scope>
</reference>
<dbReference type="EMBL" id="MLJW01000009">
    <property type="protein sequence ID" value="OIR15454.1"/>
    <property type="molecule type" value="Genomic_DNA"/>
</dbReference>
<keyword evidence="1" id="KW-0175">Coiled coil</keyword>
<evidence type="ECO:0000256" key="2">
    <source>
        <dbReference type="SAM" id="Phobius"/>
    </source>
</evidence>
<sequence length="228" mass="26132">MSNVEIIQFIIDGVIILFLGYVAFLKSYFQEKGKNLATKEDIEEITSSVEAIKSSFQYSLQTKLSWRAEEHDALVDYYSKFGAWISTIMGVNLAGITYENAERLAEITSVLDDLERQLNAAGSRLELFVSNNDILLQKGPLIIRTLGLQHHAQNVTLEFEGVFLEIEQMKLNTPIDKQIELYIQFLDKQKTIYKKFKDQQLSDYQELLPLVVAHRNTISAHLRKLIGE</sequence>
<gene>
    <name evidence="3" type="ORF">GALL_37760</name>
</gene>
<keyword evidence="2" id="KW-1133">Transmembrane helix</keyword>
<keyword evidence="2" id="KW-0812">Transmembrane</keyword>
<evidence type="ECO:0000313" key="3">
    <source>
        <dbReference type="EMBL" id="OIR15454.1"/>
    </source>
</evidence>
<name>A0A1J5TTQ4_9ZZZZ</name>
<proteinExistence type="predicted"/>
<comment type="caution">
    <text evidence="3">The sequence shown here is derived from an EMBL/GenBank/DDBJ whole genome shotgun (WGS) entry which is preliminary data.</text>
</comment>
<feature type="transmembrane region" description="Helical" evidence="2">
    <location>
        <begin position="6"/>
        <end position="25"/>
    </location>
</feature>
<dbReference type="AlphaFoldDB" id="A0A1J5TTQ4"/>
<organism evidence="3">
    <name type="scientific">mine drainage metagenome</name>
    <dbReference type="NCBI Taxonomy" id="410659"/>
    <lineage>
        <taxon>unclassified sequences</taxon>
        <taxon>metagenomes</taxon>
        <taxon>ecological metagenomes</taxon>
    </lineage>
</organism>
<accession>A0A1J5TTQ4</accession>
<feature type="coiled-coil region" evidence="1">
    <location>
        <begin position="104"/>
        <end position="131"/>
    </location>
</feature>